<evidence type="ECO:0000313" key="2">
    <source>
        <dbReference type="Proteomes" id="UP000240724"/>
    </source>
</evidence>
<reference evidence="1 2" key="1">
    <citation type="submission" date="2017-12" db="EMBL/GenBank/DDBJ databases">
        <title>A novel LAMP bacteriophage infecting Escherichia coli.</title>
        <authorList>
            <person name="Golomidova A.K."/>
            <person name="Letarov A.V."/>
            <person name="Kostryukova E.S."/>
            <person name="Babenko V.V."/>
            <person name="Prokhorov N.S."/>
        </authorList>
    </citation>
    <scope>NUCLEOTIDE SEQUENCE [LARGE SCALE GENOMIC DNA]</scope>
</reference>
<keyword evidence="2" id="KW-1185">Reference proteome</keyword>
<gene>
    <name evidence="1" type="ORF">phiL_004</name>
</gene>
<proteinExistence type="predicted"/>
<sequence length="73" mass="8556">MNLVLDFLSEVVPRFRTETCAFVKISPEELECIGRLVDLDDDEEFDATMEVSSLGWLFFRAFTTIKPHTYKEY</sequence>
<name>A0A2I6PCZ3_9CAUD</name>
<evidence type="ECO:0000313" key="1">
    <source>
        <dbReference type="EMBL" id="AUM57585.1"/>
    </source>
</evidence>
<dbReference type="Proteomes" id="UP000240724">
    <property type="component" value="Segment"/>
</dbReference>
<accession>A0A2I6PCZ3</accession>
<protein>
    <submittedName>
        <fullName evidence="1">Uncharacterized protein</fullName>
    </submittedName>
</protein>
<organism evidence="1 2">
    <name type="scientific">Escherichia phage LAMP</name>
    <dbReference type="NCBI Taxonomy" id="2065191"/>
    <lineage>
        <taxon>Viruses</taxon>
        <taxon>Duplodnaviria</taxon>
        <taxon>Heunggongvirae</taxon>
        <taxon>Uroviricota</taxon>
        <taxon>Caudoviricetes</taxon>
        <taxon>Mktvariviridae</taxon>
        <taxon>Gordonclarkvirinae</taxon>
        <taxon>Kuravirus</taxon>
        <taxon>Kuravirus LAMP</taxon>
    </lineage>
</organism>
<dbReference type="EMBL" id="MG673519">
    <property type="protein sequence ID" value="AUM57585.1"/>
    <property type="molecule type" value="Genomic_DNA"/>
</dbReference>